<dbReference type="NCBIfam" id="NF004064">
    <property type="entry name" value="PRK05578.1"/>
    <property type="match status" value="1"/>
</dbReference>
<comment type="cofactor">
    <cofactor evidence="1 10">
        <name>Zn(2+)</name>
        <dbReference type="ChEBI" id="CHEBI:29105"/>
    </cofactor>
</comment>
<comment type="catalytic activity">
    <reaction evidence="10">
        <text>2'-deoxycytidine + H2O + H(+) = 2'-deoxyuridine + NH4(+)</text>
        <dbReference type="Rhea" id="RHEA:13433"/>
        <dbReference type="ChEBI" id="CHEBI:15377"/>
        <dbReference type="ChEBI" id="CHEBI:15378"/>
        <dbReference type="ChEBI" id="CHEBI:15698"/>
        <dbReference type="ChEBI" id="CHEBI:16450"/>
        <dbReference type="ChEBI" id="CHEBI:28938"/>
        <dbReference type="EC" id="3.5.4.5"/>
    </reaction>
</comment>
<organism evidence="12 13">
    <name type="scientific">Necator americanus</name>
    <name type="common">Human hookworm</name>
    <dbReference type="NCBI Taxonomy" id="51031"/>
    <lineage>
        <taxon>Eukaryota</taxon>
        <taxon>Metazoa</taxon>
        <taxon>Ecdysozoa</taxon>
        <taxon>Nematoda</taxon>
        <taxon>Chromadorea</taxon>
        <taxon>Rhabditida</taxon>
        <taxon>Rhabditina</taxon>
        <taxon>Rhabditomorpha</taxon>
        <taxon>Strongyloidea</taxon>
        <taxon>Ancylostomatidae</taxon>
        <taxon>Bunostominae</taxon>
        <taxon>Necator</taxon>
    </lineage>
</organism>
<dbReference type="EC" id="3.5.4.5" evidence="4 10"/>
<dbReference type="EMBL" id="JAVFWL010000004">
    <property type="protein sequence ID" value="KAK6746984.1"/>
    <property type="molecule type" value="Genomic_DNA"/>
</dbReference>
<evidence type="ECO:0000259" key="11">
    <source>
        <dbReference type="PROSITE" id="PS51747"/>
    </source>
</evidence>
<evidence type="ECO:0000256" key="9">
    <source>
        <dbReference type="ARBA" id="ARBA00049558"/>
    </source>
</evidence>
<dbReference type="CDD" id="cd01283">
    <property type="entry name" value="cytidine_deaminase"/>
    <property type="match status" value="1"/>
</dbReference>
<evidence type="ECO:0000256" key="2">
    <source>
        <dbReference type="ARBA" id="ARBA00003949"/>
    </source>
</evidence>
<dbReference type="PANTHER" id="PTHR11644:SF2">
    <property type="entry name" value="CYTIDINE DEAMINASE"/>
    <property type="match status" value="1"/>
</dbReference>
<keyword evidence="6 10" id="KW-0378">Hydrolase</keyword>
<feature type="domain" description="CMP/dCMP-type deaminase" evidence="11">
    <location>
        <begin position="41"/>
        <end position="167"/>
    </location>
</feature>
<dbReference type="NCBIfam" id="TIGR01354">
    <property type="entry name" value="cyt_deam_tetra"/>
    <property type="match status" value="1"/>
</dbReference>
<accession>A0ABR1D909</accession>
<dbReference type="InterPro" id="IPR006262">
    <property type="entry name" value="Cyt_deam_tetra"/>
</dbReference>
<evidence type="ECO:0000256" key="4">
    <source>
        <dbReference type="ARBA" id="ARBA00012783"/>
    </source>
</evidence>
<keyword evidence="7 10" id="KW-0862">Zinc</keyword>
<dbReference type="Proteomes" id="UP001303046">
    <property type="component" value="Unassembled WGS sequence"/>
</dbReference>
<evidence type="ECO:0000256" key="6">
    <source>
        <dbReference type="ARBA" id="ARBA00022801"/>
    </source>
</evidence>
<evidence type="ECO:0000256" key="5">
    <source>
        <dbReference type="ARBA" id="ARBA00022723"/>
    </source>
</evidence>
<dbReference type="PROSITE" id="PS51747">
    <property type="entry name" value="CYT_DCMP_DEAMINASES_2"/>
    <property type="match status" value="1"/>
</dbReference>
<sequence>MSGTTPVSIIYDPVYGYSNRNPYHPRFVLNKRTSSKENMTVSDDKLIEMAKGVMKHAYCPYSKFPVGAAILTADNTVIVGANCENASYGGTICAERNAITTALSRGYRKFKAIAVVTRLEEPASPCGMCRQFLIEFGECRVLMGSSRGGEVTETTVSELLPNAFTPAALEKNRDDEEKETSE</sequence>
<comment type="caution">
    <text evidence="12">The sequence shown here is derived from an EMBL/GenBank/DDBJ whole genome shotgun (WGS) entry which is preliminary data.</text>
</comment>
<dbReference type="PANTHER" id="PTHR11644">
    <property type="entry name" value="CYTIDINE DEAMINASE"/>
    <property type="match status" value="1"/>
</dbReference>
<reference evidence="12 13" key="1">
    <citation type="submission" date="2023-08" db="EMBL/GenBank/DDBJ databases">
        <title>A Necator americanus chromosomal reference genome.</title>
        <authorList>
            <person name="Ilik V."/>
            <person name="Petrzelkova K.J."/>
            <person name="Pardy F."/>
            <person name="Fuh T."/>
            <person name="Niatou-Singa F.S."/>
            <person name="Gouil Q."/>
            <person name="Baker L."/>
            <person name="Ritchie M.E."/>
            <person name="Jex A.R."/>
            <person name="Gazzola D."/>
            <person name="Li H."/>
            <person name="Toshio Fujiwara R."/>
            <person name="Zhan B."/>
            <person name="Aroian R.V."/>
            <person name="Pafco B."/>
            <person name="Schwarz E.M."/>
        </authorList>
    </citation>
    <scope>NUCLEOTIDE SEQUENCE [LARGE SCALE GENOMIC DNA]</scope>
    <source>
        <strain evidence="12 13">Aroian</strain>
        <tissue evidence="12">Whole animal</tissue>
    </source>
</reference>
<gene>
    <name evidence="12" type="primary">Necator_chrIV.g13602</name>
    <name evidence="12" type="ORF">RB195_000311</name>
</gene>
<name>A0ABR1D909_NECAM</name>
<protein>
    <recommendedName>
        <fullName evidence="4 10">Cytidine deaminase</fullName>
        <ecNumber evidence="4 10">3.5.4.5</ecNumber>
    </recommendedName>
    <alternativeName>
        <fullName evidence="8 10">Cytidine aminohydrolase</fullName>
    </alternativeName>
</protein>
<keyword evidence="13" id="KW-1185">Reference proteome</keyword>
<evidence type="ECO:0000313" key="12">
    <source>
        <dbReference type="EMBL" id="KAK6746984.1"/>
    </source>
</evidence>
<proteinExistence type="inferred from homology"/>
<dbReference type="Pfam" id="PF00383">
    <property type="entry name" value="dCMP_cyt_deam_1"/>
    <property type="match status" value="1"/>
</dbReference>
<dbReference type="InterPro" id="IPR016192">
    <property type="entry name" value="APOBEC/CMP_deaminase_Zn-bd"/>
</dbReference>
<dbReference type="PROSITE" id="PS00903">
    <property type="entry name" value="CYT_DCMP_DEAMINASES_1"/>
    <property type="match status" value="1"/>
</dbReference>
<evidence type="ECO:0000256" key="3">
    <source>
        <dbReference type="ARBA" id="ARBA00006576"/>
    </source>
</evidence>
<evidence type="ECO:0000256" key="8">
    <source>
        <dbReference type="ARBA" id="ARBA00032005"/>
    </source>
</evidence>
<evidence type="ECO:0000256" key="7">
    <source>
        <dbReference type="ARBA" id="ARBA00022833"/>
    </source>
</evidence>
<dbReference type="Gene3D" id="3.40.140.10">
    <property type="entry name" value="Cytidine Deaminase, domain 2"/>
    <property type="match status" value="1"/>
</dbReference>
<comment type="catalytic activity">
    <reaction evidence="9 10">
        <text>cytidine + H2O + H(+) = uridine + NH4(+)</text>
        <dbReference type="Rhea" id="RHEA:16069"/>
        <dbReference type="ChEBI" id="CHEBI:15377"/>
        <dbReference type="ChEBI" id="CHEBI:15378"/>
        <dbReference type="ChEBI" id="CHEBI:16704"/>
        <dbReference type="ChEBI" id="CHEBI:17562"/>
        <dbReference type="ChEBI" id="CHEBI:28938"/>
        <dbReference type="EC" id="3.5.4.5"/>
    </reaction>
</comment>
<comment type="function">
    <text evidence="2 10">This enzyme scavenges exogenous and endogenous cytidine and 2'-deoxycytidine for UMP synthesis.</text>
</comment>
<dbReference type="SUPFAM" id="SSF53927">
    <property type="entry name" value="Cytidine deaminase-like"/>
    <property type="match status" value="1"/>
</dbReference>
<evidence type="ECO:0000256" key="10">
    <source>
        <dbReference type="RuleBase" id="RU364006"/>
    </source>
</evidence>
<dbReference type="InterPro" id="IPR016193">
    <property type="entry name" value="Cytidine_deaminase-like"/>
</dbReference>
<comment type="similarity">
    <text evidence="3 10">Belongs to the cytidine and deoxycytidylate deaminase family.</text>
</comment>
<dbReference type="InterPro" id="IPR050202">
    <property type="entry name" value="Cyt/Deoxycyt_deaminase"/>
</dbReference>
<dbReference type="InterPro" id="IPR002125">
    <property type="entry name" value="CMP_dCMP_dom"/>
</dbReference>
<evidence type="ECO:0000256" key="1">
    <source>
        <dbReference type="ARBA" id="ARBA00001947"/>
    </source>
</evidence>
<keyword evidence="5 10" id="KW-0479">Metal-binding</keyword>
<evidence type="ECO:0000313" key="13">
    <source>
        <dbReference type="Proteomes" id="UP001303046"/>
    </source>
</evidence>